<reference evidence="2 3" key="1">
    <citation type="submission" date="2016-03" db="EMBL/GenBank/DDBJ databases">
        <title>The draft genome sequence of Fonsecaea nubica causative agent of cutaneous subcutaneous infection in human host.</title>
        <authorList>
            <person name="Costa F."/>
            <person name="Sybren D.H."/>
            <person name="Raittz R.T."/>
            <person name="Weiss V.A."/>
            <person name="Leao A.C."/>
            <person name="Gomes R."/>
            <person name="De Souza E.M."/>
            <person name="Pedrosa F.O."/>
            <person name="Steffens M.B."/>
            <person name="Bombassaro A."/>
            <person name="Tadra-Sfeir M.Z."/>
            <person name="Moreno L.F."/>
            <person name="Najafzadeh M.J."/>
            <person name="Felipe M.S."/>
            <person name="Teixeira M."/>
            <person name="Sun J."/>
            <person name="Xi L."/>
            <person name="Castro M.A."/>
            <person name="Vicente V.A."/>
        </authorList>
    </citation>
    <scope>NUCLEOTIDE SEQUENCE [LARGE SCALE GENOMIC DNA]</scope>
    <source>
        <strain evidence="2 3">CBS 269.64</strain>
    </source>
</reference>
<dbReference type="RefSeq" id="XP_022499606.1">
    <property type="nucleotide sequence ID" value="XM_022644515.1"/>
</dbReference>
<evidence type="ECO:0000259" key="1">
    <source>
        <dbReference type="Pfam" id="PF01738"/>
    </source>
</evidence>
<evidence type="ECO:0000313" key="2">
    <source>
        <dbReference type="EMBL" id="OAL34594.1"/>
    </source>
</evidence>
<protein>
    <recommendedName>
        <fullName evidence="1">Dienelactone hydrolase domain-containing protein</fullName>
    </recommendedName>
</protein>
<feature type="domain" description="Dienelactone hydrolase" evidence="1">
    <location>
        <begin position="40"/>
        <end position="256"/>
    </location>
</feature>
<comment type="caution">
    <text evidence="2">The sequence shown here is derived from an EMBL/GenBank/DDBJ whole genome shotgun (WGS) entry which is preliminary data.</text>
</comment>
<dbReference type="OrthoDB" id="2147163at2759"/>
<dbReference type="GO" id="GO:0016787">
    <property type="term" value="F:hydrolase activity"/>
    <property type="evidence" value="ECO:0007669"/>
    <property type="project" value="InterPro"/>
</dbReference>
<proteinExistence type="predicted"/>
<name>A0A178CZI5_9EURO</name>
<dbReference type="AlphaFoldDB" id="A0A178CZI5"/>
<dbReference type="Gene3D" id="3.40.50.1820">
    <property type="entry name" value="alpha/beta hydrolase"/>
    <property type="match status" value="1"/>
</dbReference>
<organism evidence="2 3">
    <name type="scientific">Fonsecaea nubica</name>
    <dbReference type="NCBI Taxonomy" id="856822"/>
    <lineage>
        <taxon>Eukaryota</taxon>
        <taxon>Fungi</taxon>
        <taxon>Dikarya</taxon>
        <taxon>Ascomycota</taxon>
        <taxon>Pezizomycotina</taxon>
        <taxon>Eurotiomycetes</taxon>
        <taxon>Chaetothyriomycetidae</taxon>
        <taxon>Chaetothyriales</taxon>
        <taxon>Herpotrichiellaceae</taxon>
        <taxon>Fonsecaea</taxon>
    </lineage>
</organism>
<sequence>MAAPGKACCSIPPIISQGYKPKGEYVTLNGLKTFLLLPDVAGPMDAKHAVLVIYDVFGFFDQTIQGADIIGSSDEKRKYRVFMPDFFEGNPADISWYPPLTEEHQRKLGNFFQTQAVPQKTLEKIPGIVSKANETAAFGNFESWAILGHCWGGKIAALAVSGDSKQFKTAVQCHPAMLDPSDAKNVTVPMALLASKDEPAEDVKAFEANLTVPHKVETFPTQIHGFMAARSNLEDDEVRKEYERGYLMVLEFLNKYT</sequence>
<dbReference type="GeneID" id="34589639"/>
<gene>
    <name evidence="2" type="ORF">AYO20_06224</name>
</gene>
<dbReference type="EMBL" id="LVCJ01000038">
    <property type="protein sequence ID" value="OAL34594.1"/>
    <property type="molecule type" value="Genomic_DNA"/>
</dbReference>
<accession>A0A178CZI5</accession>
<dbReference type="InterPro" id="IPR002925">
    <property type="entry name" value="Dienelactn_hydro"/>
</dbReference>
<dbReference type="Proteomes" id="UP000185904">
    <property type="component" value="Unassembled WGS sequence"/>
</dbReference>
<dbReference type="Pfam" id="PF01738">
    <property type="entry name" value="DLH"/>
    <property type="match status" value="1"/>
</dbReference>
<dbReference type="PANTHER" id="PTHR47668">
    <property type="entry name" value="DIENELACTONE HYDROLASE FAMILY PROTEIN (AFU_ORTHOLOGUE AFUA_6G01940)"/>
    <property type="match status" value="1"/>
</dbReference>
<keyword evidence="3" id="KW-1185">Reference proteome</keyword>
<evidence type="ECO:0000313" key="3">
    <source>
        <dbReference type="Proteomes" id="UP000185904"/>
    </source>
</evidence>
<dbReference type="PANTHER" id="PTHR47668:SF1">
    <property type="entry name" value="DIENELACTONE HYDROLASE DOMAIN-CONTAINING PROTEIN-RELATED"/>
    <property type="match status" value="1"/>
</dbReference>
<dbReference type="SUPFAM" id="SSF53474">
    <property type="entry name" value="alpha/beta-Hydrolases"/>
    <property type="match status" value="1"/>
</dbReference>
<dbReference type="InterPro" id="IPR029058">
    <property type="entry name" value="AB_hydrolase_fold"/>
</dbReference>